<dbReference type="InterPro" id="IPR050426">
    <property type="entry name" value="Glycosyltransferase_28"/>
</dbReference>
<sequence>MQKRLLLLTNADRGQANVFLAAADALLRCQIDVAIHFASFDALESEVRSLWQNDQDAASSAKKSVSFHKIRGLSMAEGLREHFARSQTPCREDYFPESFLAPLSTGNSMRAICDAVSIFVPYDGPQLEQVYSSICDIITTVSPDLVLVDALMTAGLTACYQMDVNFHCLSPNSIKEFAGPSQPRAATLWKFPALFSGYQYPVRAHLIPINIFLILYAVYQFRTSRSIRDVQKWMVTRKNAQLRTPLDLLRDRPPKLRILVGCLPELDFPVLIPQHVTPCGPILRRSRDVKDADADLAAWLTRGPVIYINLGSICRTSEDQACELARAIVTVLRTTPSATSYRVVWKLKKQGSYQVEEKESRLFNILAQDFKSDLVRIYDWLQPEPTALLQSGNIACSVHHGGANSYFESASSGVPQVVLPQWTDCYDYAQRVEHLGIGRIGSRLSCPLWDATELAGELLHVLVGPQADHIKGRAMEMSHICRRNGNGASKVVDFIAEELALDATKVSTMHDA</sequence>
<keyword evidence="1" id="KW-0808">Transferase</keyword>
<dbReference type="PANTHER" id="PTHR48050:SF13">
    <property type="entry name" value="STEROL 3-BETA-GLUCOSYLTRANSFERASE UGT80A2"/>
    <property type="match status" value="1"/>
</dbReference>
<reference evidence="3" key="1">
    <citation type="journal article" date="2016" name="BMC Genomics">
        <title>Genome sequence and comparative analysis of clavicipitaceous insect-pathogenic fungus Aschersonia badia with Metarhizium spp.</title>
        <authorList>
            <person name="Agrawal Y."/>
            <person name="Narwani T."/>
            <person name="Subramanian S."/>
        </authorList>
    </citation>
    <scope>NUCLEOTIDE SEQUENCE</scope>
    <source>
        <strain evidence="3">MTCC 10142</strain>
    </source>
</reference>
<dbReference type="InterPro" id="IPR010610">
    <property type="entry name" value="EryCIII-like_C"/>
</dbReference>
<dbReference type="Gene3D" id="3.40.50.2000">
    <property type="entry name" value="Glycogen Phosphorylase B"/>
    <property type="match status" value="1"/>
</dbReference>
<dbReference type="EMBL" id="KU202677">
    <property type="protein sequence ID" value="ANH56587.1"/>
    <property type="molecule type" value="Genomic_DNA"/>
</dbReference>
<proteinExistence type="predicted"/>
<accession>A0A173GNK3</accession>
<name>A0A173GNK3_9HYPO</name>
<dbReference type="CDD" id="cd03784">
    <property type="entry name" value="GT1_Gtf-like"/>
    <property type="match status" value="1"/>
</dbReference>
<dbReference type="AlphaFoldDB" id="A0A173GNK3"/>
<feature type="non-terminal residue" evidence="3">
    <location>
        <position position="512"/>
    </location>
</feature>
<evidence type="ECO:0000313" key="3">
    <source>
        <dbReference type="EMBL" id="ANH56587.1"/>
    </source>
</evidence>
<protein>
    <recommendedName>
        <fullName evidence="2">Erythromycin biosynthesis protein CIII-like C-terminal domain-containing protein</fullName>
    </recommendedName>
</protein>
<dbReference type="GO" id="GO:0008194">
    <property type="term" value="F:UDP-glycosyltransferase activity"/>
    <property type="evidence" value="ECO:0007669"/>
    <property type="project" value="InterPro"/>
</dbReference>
<dbReference type="PANTHER" id="PTHR48050">
    <property type="entry name" value="STEROL 3-BETA-GLUCOSYLTRANSFERASE"/>
    <property type="match status" value="1"/>
</dbReference>
<dbReference type="Pfam" id="PF06722">
    <property type="entry name" value="EryCIII-like_C"/>
    <property type="match status" value="1"/>
</dbReference>
<dbReference type="SUPFAM" id="SSF53756">
    <property type="entry name" value="UDP-Glycosyltransferase/glycogen phosphorylase"/>
    <property type="match status" value="1"/>
</dbReference>
<evidence type="ECO:0000256" key="1">
    <source>
        <dbReference type="ARBA" id="ARBA00022679"/>
    </source>
</evidence>
<evidence type="ECO:0000259" key="2">
    <source>
        <dbReference type="Pfam" id="PF06722"/>
    </source>
</evidence>
<dbReference type="InterPro" id="IPR002213">
    <property type="entry name" value="UDP_glucos_trans"/>
</dbReference>
<feature type="domain" description="Erythromycin biosynthesis protein CIII-like C-terminal" evidence="2">
    <location>
        <begin position="375"/>
        <end position="440"/>
    </location>
</feature>
<dbReference type="GO" id="GO:0016758">
    <property type="term" value="F:hexosyltransferase activity"/>
    <property type="evidence" value="ECO:0007669"/>
    <property type="project" value="UniProtKB-ARBA"/>
</dbReference>
<organism evidence="3">
    <name type="scientific">Hypocrella siamensis</name>
    <dbReference type="NCBI Taxonomy" id="696354"/>
    <lineage>
        <taxon>Eukaryota</taxon>
        <taxon>Fungi</taxon>
        <taxon>Dikarya</taxon>
        <taxon>Ascomycota</taxon>
        <taxon>Pezizomycotina</taxon>
        <taxon>Sordariomycetes</taxon>
        <taxon>Hypocreomycetidae</taxon>
        <taxon>Hypocreales</taxon>
        <taxon>Clavicipitaceae</taxon>
        <taxon>Hypocrella</taxon>
    </lineage>
</organism>